<dbReference type="InterPro" id="IPR000225">
    <property type="entry name" value="Armadillo"/>
</dbReference>
<organism evidence="12 13">
    <name type="scientific">Cymbomonas tetramitiformis</name>
    <dbReference type="NCBI Taxonomy" id="36881"/>
    <lineage>
        <taxon>Eukaryota</taxon>
        <taxon>Viridiplantae</taxon>
        <taxon>Chlorophyta</taxon>
        <taxon>Pyramimonadophyceae</taxon>
        <taxon>Pyramimonadales</taxon>
        <taxon>Pyramimonadaceae</taxon>
        <taxon>Cymbomonas</taxon>
    </lineage>
</organism>
<dbReference type="SMART" id="SM00504">
    <property type="entry name" value="Ubox"/>
    <property type="match status" value="1"/>
</dbReference>
<dbReference type="AlphaFoldDB" id="A0AAE0GIT3"/>
<dbReference type="InterPro" id="IPR001841">
    <property type="entry name" value="Znf_RING"/>
</dbReference>
<dbReference type="SMART" id="SM00185">
    <property type="entry name" value="ARM"/>
    <property type="match status" value="14"/>
</dbReference>
<dbReference type="PROSITE" id="PS51698">
    <property type="entry name" value="U_BOX"/>
    <property type="match status" value="1"/>
</dbReference>
<feature type="repeat" description="ARM" evidence="8">
    <location>
        <begin position="572"/>
        <end position="615"/>
    </location>
</feature>
<dbReference type="Pfam" id="PF00514">
    <property type="entry name" value="Arm"/>
    <property type="match status" value="1"/>
</dbReference>
<dbReference type="Gene3D" id="1.25.10.10">
    <property type="entry name" value="Leucine-rich Repeat Variant"/>
    <property type="match status" value="4"/>
</dbReference>
<evidence type="ECO:0000313" key="13">
    <source>
        <dbReference type="Proteomes" id="UP001190700"/>
    </source>
</evidence>
<feature type="region of interest" description="Disordered" evidence="9">
    <location>
        <begin position="854"/>
        <end position="874"/>
    </location>
</feature>
<dbReference type="PANTHER" id="PTHR23315:SF7">
    <property type="entry name" value="U-BOX DOMAIN-CONTAINING PROTEIN 4"/>
    <property type="match status" value="1"/>
</dbReference>
<evidence type="ECO:0000256" key="2">
    <source>
        <dbReference type="ARBA" id="ARBA00012483"/>
    </source>
</evidence>
<dbReference type="Pfam" id="PF25598">
    <property type="entry name" value="ARM_PUB"/>
    <property type="match status" value="1"/>
</dbReference>
<protein>
    <recommendedName>
        <fullName evidence="2">RING-type E3 ubiquitin transferase</fullName>
        <ecNumber evidence="2">2.3.2.27</ecNumber>
    </recommendedName>
</protein>
<evidence type="ECO:0000313" key="12">
    <source>
        <dbReference type="EMBL" id="KAK3278802.1"/>
    </source>
</evidence>
<evidence type="ECO:0000256" key="3">
    <source>
        <dbReference type="ARBA" id="ARBA00022723"/>
    </source>
</evidence>
<evidence type="ECO:0000256" key="4">
    <source>
        <dbReference type="ARBA" id="ARBA00022771"/>
    </source>
</evidence>
<comment type="catalytic activity">
    <reaction evidence="1">
        <text>S-ubiquitinyl-[E2 ubiquitin-conjugating enzyme]-L-cysteine + [acceptor protein]-L-lysine = [E2 ubiquitin-conjugating enzyme]-L-cysteine + N(6)-ubiquitinyl-[acceptor protein]-L-lysine.</text>
        <dbReference type="EC" id="2.3.2.27"/>
    </reaction>
</comment>
<keyword evidence="6" id="KW-0862">Zinc</keyword>
<dbReference type="SUPFAM" id="SSF57850">
    <property type="entry name" value="RING/U-box"/>
    <property type="match status" value="1"/>
</dbReference>
<feature type="domain" description="U-box" evidence="11">
    <location>
        <begin position="62"/>
        <end position="142"/>
    </location>
</feature>
<dbReference type="InterPro" id="IPR013083">
    <property type="entry name" value="Znf_RING/FYVE/PHD"/>
</dbReference>
<reference evidence="12 13" key="1">
    <citation type="journal article" date="2015" name="Genome Biol. Evol.">
        <title>Comparative Genomics of a Bacterivorous Green Alga Reveals Evolutionary Causalities and Consequences of Phago-Mixotrophic Mode of Nutrition.</title>
        <authorList>
            <person name="Burns J.A."/>
            <person name="Paasch A."/>
            <person name="Narechania A."/>
            <person name="Kim E."/>
        </authorList>
    </citation>
    <scope>NUCLEOTIDE SEQUENCE [LARGE SCALE GENOMIC DNA]</scope>
    <source>
        <strain evidence="12 13">PLY_AMNH</strain>
    </source>
</reference>
<dbReference type="GO" id="GO:0008270">
    <property type="term" value="F:zinc ion binding"/>
    <property type="evidence" value="ECO:0007669"/>
    <property type="project" value="UniProtKB-KW"/>
</dbReference>
<dbReference type="InterPro" id="IPR011989">
    <property type="entry name" value="ARM-like"/>
</dbReference>
<keyword evidence="5" id="KW-0833">Ubl conjugation pathway</keyword>
<evidence type="ECO:0000259" key="11">
    <source>
        <dbReference type="PROSITE" id="PS51698"/>
    </source>
</evidence>
<dbReference type="SMART" id="SM00184">
    <property type="entry name" value="RING"/>
    <property type="match status" value="1"/>
</dbReference>
<evidence type="ECO:0000256" key="1">
    <source>
        <dbReference type="ARBA" id="ARBA00000900"/>
    </source>
</evidence>
<dbReference type="EC" id="2.3.2.27" evidence="2"/>
<dbReference type="Gene3D" id="3.30.40.10">
    <property type="entry name" value="Zinc/RING finger domain, C3HC4 (zinc finger)"/>
    <property type="match status" value="1"/>
</dbReference>
<evidence type="ECO:0000256" key="7">
    <source>
        <dbReference type="PROSITE-ProRule" id="PRU00175"/>
    </source>
</evidence>
<dbReference type="GO" id="GO:0016567">
    <property type="term" value="P:protein ubiquitination"/>
    <property type="evidence" value="ECO:0007669"/>
    <property type="project" value="InterPro"/>
</dbReference>
<dbReference type="Proteomes" id="UP001190700">
    <property type="component" value="Unassembled WGS sequence"/>
</dbReference>
<dbReference type="GO" id="GO:0061630">
    <property type="term" value="F:ubiquitin protein ligase activity"/>
    <property type="evidence" value="ECO:0007669"/>
    <property type="project" value="UniProtKB-EC"/>
</dbReference>
<dbReference type="InterPro" id="IPR003613">
    <property type="entry name" value="Ubox_domain"/>
</dbReference>
<evidence type="ECO:0000256" key="9">
    <source>
        <dbReference type="SAM" id="MobiDB-lite"/>
    </source>
</evidence>
<evidence type="ECO:0000256" key="5">
    <source>
        <dbReference type="ARBA" id="ARBA00022786"/>
    </source>
</evidence>
<keyword evidence="4 7" id="KW-0863">Zinc-finger</keyword>
<feature type="repeat" description="ARM" evidence="8">
    <location>
        <begin position="359"/>
        <end position="401"/>
    </location>
</feature>
<proteinExistence type="predicted"/>
<dbReference type="InterPro" id="IPR027370">
    <property type="entry name" value="Znf-RING_euk"/>
</dbReference>
<keyword evidence="13" id="KW-1185">Reference proteome</keyword>
<dbReference type="InterPro" id="IPR016024">
    <property type="entry name" value="ARM-type_fold"/>
</dbReference>
<feature type="compositionally biased region" description="Polar residues" evidence="9">
    <location>
        <begin position="1"/>
        <end position="34"/>
    </location>
</feature>
<evidence type="ECO:0000256" key="8">
    <source>
        <dbReference type="PROSITE-ProRule" id="PRU00259"/>
    </source>
</evidence>
<dbReference type="EMBL" id="LGRX02005275">
    <property type="protein sequence ID" value="KAK3278802.1"/>
    <property type="molecule type" value="Genomic_DNA"/>
</dbReference>
<dbReference type="Pfam" id="PF13445">
    <property type="entry name" value="zf-RING_UBOX"/>
    <property type="match status" value="1"/>
</dbReference>
<feature type="region of interest" description="Disordered" evidence="9">
    <location>
        <begin position="1"/>
        <end position="59"/>
    </location>
</feature>
<keyword evidence="3" id="KW-0479">Metal-binding</keyword>
<evidence type="ECO:0000256" key="6">
    <source>
        <dbReference type="ARBA" id="ARBA00022833"/>
    </source>
</evidence>
<evidence type="ECO:0000259" key="10">
    <source>
        <dbReference type="PROSITE" id="PS50089"/>
    </source>
</evidence>
<dbReference type="PROSITE" id="PS50176">
    <property type="entry name" value="ARM_REPEAT"/>
    <property type="match status" value="4"/>
</dbReference>
<dbReference type="SUPFAM" id="SSF48371">
    <property type="entry name" value="ARM repeat"/>
    <property type="match status" value="2"/>
</dbReference>
<accession>A0AAE0GIT3</accession>
<dbReference type="PANTHER" id="PTHR23315">
    <property type="entry name" value="U BOX DOMAIN-CONTAINING"/>
    <property type="match status" value="1"/>
</dbReference>
<feature type="compositionally biased region" description="Polar residues" evidence="9">
    <location>
        <begin position="44"/>
        <end position="56"/>
    </location>
</feature>
<dbReference type="PROSITE" id="PS50089">
    <property type="entry name" value="ZF_RING_2"/>
    <property type="match status" value="1"/>
</dbReference>
<feature type="repeat" description="ARM" evidence="8">
    <location>
        <begin position="530"/>
        <end position="573"/>
    </location>
</feature>
<name>A0AAE0GIT3_9CHLO</name>
<feature type="repeat" description="ARM" evidence="8">
    <location>
        <begin position="317"/>
        <end position="360"/>
    </location>
</feature>
<sequence>MVNHQVETPEQLHQVSGTQTSPSYFQHPMTSSTKAGEEPPNIVSPLTNAHSRSPPQDGTKAALPSHLCCPICLEVMVEPVTTVCGHTYDKSCLEDFFASCSAPPSCPICRTSIQLPIPKVSVLLRDMIGEKLPKESRVRTAQLGIQRKQRRMHRIMHDLEVSTINREEVSQLLAEILATISEADTPDVQACAVHALSQMLSTSERLISDVIHAGTLRILLKLVTTGGLEVQEACMHALSSIACGTNEHRDAMLEAGVAEALIKTFTARQQPGVGASAGSDNYGEGFSRINLCTRVVSTLSNLAQGSNACRVRIVRAGAVKPLVALLGHASMSVLEGAASALGNIACGDDVCREEIINQGALQPLVALLHSGTNEARGAAASAIGNMSCGSDARRRKVVESGAVKSLVELLASGSEISCDARARVAGAMLNMAAGSDEFRAELIGAGALRVLVHLLIQPATSSHAQAANVLLNIACGNNKYRQAVIDAGAVPVLVSQLITGSSDAKNTSAGALWCLAAGTDLHRDKVVQAGALPPLIALLSSDSIEAQISAAGALWNIAAGSDEVRKQILRAGGLPALIRVVQTSGSTSAKARAADAIRNIACGDLACRYAVVEAGALPALVGVLRSHVRSPERYHEAVLGVTMVDALCCIMAGNSFLTNLVQEAGAVEPVLQLLGARTSDECGLACSDAVCCFASGQSTEREVLVRAGAVPILTKLLEEDPLSEIRHRSADALSSIAIDPRGCTSQLLQANALKPMLAMLTSQETVLDCKLRLAETLANLAKASLRFKNMMVQLSVPSRLLEAAKNETNLRLKAAFRTVVAALPYSEEGKSGPAAAVPVNVRFCNYLDSLQLEDRQLDPPPSPNGKQITRDTRS</sequence>
<gene>
    <name evidence="12" type="ORF">CYMTET_13283</name>
</gene>
<comment type="caution">
    <text evidence="12">The sequence shown here is derived from an EMBL/GenBank/DDBJ whole genome shotgun (WGS) entry which is preliminary data.</text>
</comment>
<dbReference type="InterPro" id="IPR058678">
    <property type="entry name" value="ARM_PUB"/>
</dbReference>
<feature type="domain" description="RING-type" evidence="10">
    <location>
        <begin position="69"/>
        <end position="110"/>
    </location>
</feature>